<evidence type="ECO:0000256" key="1">
    <source>
        <dbReference type="ARBA" id="ARBA00022694"/>
    </source>
</evidence>
<dbReference type="AlphaFoldDB" id="A0AA36Y609"/>
<evidence type="ECO:0000256" key="6">
    <source>
        <dbReference type="HAMAP-Rule" id="MF_00227"/>
    </source>
</evidence>
<keyword evidence="2 6" id="KW-0540">Nuclease</keyword>
<dbReference type="PANTHER" id="PTHR33992">
    <property type="entry name" value="RIBONUCLEASE P PROTEIN COMPONENT"/>
    <property type="match status" value="1"/>
</dbReference>
<dbReference type="GO" id="GO:0000049">
    <property type="term" value="F:tRNA binding"/>
    <property type="evidence" value="ECO:0007669"/>
    <property type="project" value="UniProtKB-UniRule"/>
</dbReference>
<comment type="function">
    <text evidence="6">RNaseP catalyzes the removal of the 5'-leader sequence from pre-tRNA to produce the mature 5'-terminus. It can also cleave other RNA substrates such as 4.5S RNA. The protein component plays an auxiliary but essential role in vivo by binding to the 5'-leader sequence and broadening the substrate specificity of the ribozyme.</text>
</comment>
<evidence type="ECO:0000256" key="2">
    <source>
        <dbReference type="ARBA" id="ARBA00022722"/>
    </source>
</evidence>
<evidence type="ECO:0000313" key="8">
    <source>
        <dbReference type="EMBL" id="EHO17526.1"/>
    </source>
</evidence>
<name>A0AA36Y609_9FIRM</name>
<dbReference type="EMBL" id="AGEL01000006">
    <property type="protein sequence ID" value="EHO17526.1"/>
    <property type="molecule type" value="Genomic_DNA"/>
</dbReference>
<dbReference type="NCBIfam" id="TIGR00188">
    <property type="entry name" value="rnpA"/>
    <property type="match status" value="1"/>
</dbReference>
<keyword evidence="1 6" id="KW-0819">tRNA processing</keyword>
<dbReference type="GO" id="GO:0001682">
    <property type="term" value="P:tRNA 5'-leader removal"/>
    <property type="evidence" value="ECO:0007669"/>
    <property type="project" value="UniProtKB-UniRule"/>
</dbReference>
<dbReference type="InterPro" id="IPR000100">
    <property type="entry name" value="RNase_P"/>
</dbReference>
<dbReference type="GO" id="GO:0030677">
    <property type="term" value="C:ribonuclease P complex"/>
    <property type="evidence" value="ECO:0007669"/>
    <property type="project" value="TreeGrafter"/>
</dbReference>
<dbReference type="RefSeq" id="WP_009532958.1">
    <property type="nucleotide sequence ID" value="NZ_CAUOLT010000047.1"/>
</dbReference>
<evidence type="ECO:0000256" key="7">
    <source>
        <dbReference type="NCBIfam" id="TIGR00188"/>
    </source>
</evidence>
<evidence type="ECO:0000256" key="5">
    <source>
        <dbReference type="ARBA" id="ARBA00022884"/>
    </source>
</evidence>
<protein>
    <recommendedName>
        <fullName evidence="6 7">Ribonuclease P protein component</fullName>
        <shortName evidence="6">RNase P protein</shortName>
        <shortName evidence="6">RNaseP protein</shortName>
        <ecNumber evidence="6 7">3.1.26.5</ecNumber>
    </recommendedName>
    <alternativeName>
        <fullName evidence="6">Protein C5</fullName>
    </alternativeName>
</protein>
<keyword evidence="5 6" id="KW-0694">RNA-binding</keyword>
<dbReference type="InterPro" id="IPR014721">
    <property type="entry name" value="Ribsml_uS5_D2-typ_fold_subgr"/>
</dbReference>
<reference evidence="8 9" key="1">
    <citation type="submission" date="2011-10" db="EMBL/GenBank/DDBJ databases">
        <title>The Genome Sequence of Lachnospiraceae bacterium ACC2.</title>
        <authorList>
            <consortium name="The Broad Institute Genome Sequencing Platform"/>
            <person name="Earl A."/>
            <person name="Ward D."/>
            <person name="Feldgarden M."/>
            <person name="Gevers D."/>
            <person name="Sizova M."/>
            <person name="Hazen A."/>
            <person name="Epstein S."/>
            <person name="Young S.K."/>
            <person name="Zeng Q."/>
            <person name="Gargeya S."/>
            <person name="Fitzgerald M."/>
            <person name="Haas B."/>
            <person name="Abouelleil A."/>
            <person name="Alvarado L."/>
            <person name="Arachchi H.M."/>
            <person name="Berlin A."/>
            <person name="Brown A."/>
            <person name="Chapman S.B."/>
            <person name="Chen Z."/>
            <person name="Dunbar C."/>
            <person name="Freedman E."/>
            <person name="Gearin G."/>
            <person name="Goldberg J."/>
            <person name="Griggs A."/>
            <person name="Gujja S."/>
            <person name="Heiman D."/>
            <person name="Howarth C."/>
            <person name="Larson L."/>
            <person name="Lui A."/>
            <person name="MacDonald P.J.P."/>
            <person name="Montmayeur A."/>
            <person name="Murphy C."/>
            <person name="Neiman D."/>
            <person name="Pearson M."/>
            <person name="Priest M."/>
            <person name="Roberts A."/>
            <person name="Saif S."/>
            <person name="Shea T."/>
            <person name="Shenoy N."/>
            <person name="Sisk P."/>
            <person name="Stolte C."/>
            <person name="Sykes S."/>
            <person name="Wortman J."/>
            <person name="Nusbaum C."/>
            <person name="Birren B."/>
        </authorList>
    </citation>
    <scope>NUCLEOTIDE SEQUENCE [LARGE SCALE GENOMIC DNA]</scope>
    <source>
        <strain evidence="8 9">ACC2</strain>
    </source>
</reference>
<comment type="caution">
    <text evidence="8">The sequence shown here is derived from an EMBL/GenBank/DDBJ whole genome shotgun (WGS) entry which is preliminary data.</text>
</comment>
<gene>
    <name evidence="6" type="primary">rnpA</name>
    <name evidence="8" type="ORF">HMPREF9623_01125</name>
</gene>
<evidence type="ECO:0000256" key="4">
    <source>
        <dbReference type="ARBA" id="ARBA00022801"/>
    </source>
</evidence>
<dbReference type="GO" id="GO:0042781">
    <property type="term" value="F:3'-tRNA processing endoribonuclease activity"/>
    <property type="evidence" value="ECO:0007669"/>
    <property type="project" value="TreeGrafter"/>
</dbReference>
<proteinExistence type="inferred from homology"/>
<dbReference type="Gene3D" id="3.30.230.10">
    <property type="match status" value="1"/>
</dbReference>
<dbReference type="Pfam" id="PF00825">
    <property type="entry name" value="Ribonuclease_P"/>
    <property type="match status" value="1"/>
</dbReference>
<dbReference type="InterPro" id="IPR020568">
    <property type="entry name" value="Ribosomal_Su5_D2-typ_SF"/>
</dbReference>
<comment type="catalytic activity">
    <reaction evidence="6">
        <text>Endonucleolytic cleavage of RNA, removing 5'-extranucleotides from tRNA precursor.</text>
        <dbReference type="EC" id="3.1.26.5"/>
    </reaction>
</comment>
<keyword evidence="4 6" id="KW-0378">Hydrolase</keyword>
<accession>A0AA36Y609</accession>
<organism evidence="8 9">
    <name type="scientific">Stomatobaculum longum</name>
    <dbReference type="NCBI Taxonomy" id="796942"/>
    <lineage>
        <taxon>Bacteria</taxon>
        <taxon>Bacillati</taxon>
        <taxon>Bacillota</taxon>
        <taxon>Clostridia</taxon>
        <taxon>Lachnospirales</taxon>
        <taxon>Lachnospiraceae</taxon>
        <taxon>Stomatobaculum</taxon>
    </lineage>
</organism>
<dbReference type="Proteomes" id="UP000018466">
    <property type="component" value="Unassembled WGS sequence"/>
</dbReference>
<sequence length="115" mass="13303">MRRFPSIKDNCEFRQIYESGGTRADRNLVLYLCFRPAGDSRIGISASKKIGNSVVRHRVTRVLREIFRLHRHAFTSPCDLIFVVRKDGAKQDYRTLEASFLKLCRAQGILEEARC</sequence>
<dbReference type="HAMAP" id="MF_00227">
    <property type="entry name" value="RNase_P"/>
    <property type="match status" value="1"/>
</dbReference>
<comment type="similarity">
    <text evidence="6">Belongs to the RnpA family.</text>
</comment>
<evidence type="ECO:0000256" key="3">
    <source>
        <dbReference type="ARBA" id="ARBA00022759"/>
    </source>
</evidence>
<dbReference type="PANTHER" id="PTHR33992:SF1">
    <property type="entry name" value="RIBONUCLEASE P PROTEIN COMPONENT"/>
    <property type="match status" value="1"/>
</dbReference>
<dbReference type="GeneID" id="97128255"/>
<keyword evidence="3 6" id="KW-0255">Endonuclease</keyword>
<dbReference type="EC" id="3.1.26.5" evidence="6 7"/>
<dbReference type="SUPFAM" id="SSF54211">
    <property type="entry name" value="Ribosomal protein S5 domain 2-like"/>
    <property type="match status" value="1"/>
</dbReference>
<evidence type="ECO:0000313" key="9">
    <source>
        <dbReference type="Proteomes" id="UP000018466"/>
    </source>
</evidence>
<dbReference type="GO" id="GO:0004526">
    <property type="term" value="F:ribonuclease P activity"/>
    <property type="evidence" value="ECO:0007669"/>
    <property type="project" value="UniProtKB-UniRule"/>
</dbReference>
<comment type="subunit">
    <text evidence="6">Consists of a catalytic RNA component (M1 or rnpB) and a protein subunit.</text>
</comment>
<keyword evidence="9" id="KW-1185">Reference proteome</keyword>